<feature type="transmembrane region" description="Helical" evidence="8">
    <location>
        <begin position="65"/>
        <end position="88"/>
    </location>
</feature>
<feature type="transmembrane region" description="Helical" evidence="8">
    <location>
        <begin position="100"/>
        <end position="124"/>
    </location>
</feature>
<comment type="similarity">
    <text evidence="2">Belongs to the major facilitator superfamily.</text>
</comment>
<feature type="transmembrane region" description="Helical" evidence="8">
    <location>
        <begin position="304"/>
        <end position="337"/>
    </location>
</feature>
<keyword evidence="3" id="KW-0813">Transport</keyword>
<organism evidence="10 11">
    <name type="scientific">Pseudonocardia yunnanensis</name>
    <dbReference type="NCBI Taxonomy" id="58107"/>
    <lineage>
        <taxon>Bacteria</taxon>
        <taxon>Bacillati</taxon>
        <taxon>Actinomycetota</taxon>
        <taxon>Actinomycetes</taxon>
        <taxon>Pseudonocardiales</taxon>
        <taxon>Pseudonocardiaceae</taxon>
        <taxon>Pseudonocardia</taxon>
    </lineage>
</organism>
<keyword evidence="6 8" id="KW-1133">Transmembrane helix</keyword>
<keyword evidence="7 8" id="KW-0472">Membrane</keyword>
<dbReference type="Gene3D" id="1.20.1250.20">
    <property type="entry name" value="MFS general substrate transporter like domains"/>
    <property type="match status" value="1"/>
</dbReference>
<proteinExistence type="inferred from homology"/>
<feature type="domain" description="Major facilitator superfamily (MFS) profile" evidence="9">
    <location>
        <begin position="31"/>
        <end position="409"/>
    </location>
</feature>
<feature type="transmembrane region" description="Helical" evidence="8">
    <location>
        <begin position="269"/>
        <end position="292"/>
    </location>
</feature>
<feature type="transmembrane region" description="Helical" evidence="8">
    <location>
        <begin position="387"/>
        <end position="405"/>
    </location>
</feature>
<sequence>MISASENPITRELVAADEVGHRRGTREFRRVNLALVAGACATFAVLYSMQALFPAVGRQFGVSPAIASLTLSVPTAVLALSTIPLAAVSKTHGRTKVMSISIVATAVIGLAVPFAPSFAVLLVLRGLEGCALAGLQATAMSYLSEELHHSSLGSGMGLYVAGTAFGGMLGRTLAGAVVDFASWRVALATVSVLSVFAAVVFIPTILPSRNFRPVPLRFAAAPGSGSRTFSDRGLTALYVIGFLDMAGFVTVYNYLGYRLLSPEFGLSQALVGALFVIYVTGAGASTVAGRLVGVFSYRAVLWPSALVALAGVVLMLSSHVAVIVIGLVLVTIGFFATHSVASGWVGARSGQLRGSGPAAYLFCYYLGSSIGGTVGGVWYGRSGWNGLSIYLAVIFAAIIAVGVSLRHLRPIASSPVADR</sequence>
<evidence type="ECO:0000313" key="11">
    <source>
        <dbReference type="Proteomes" id="UP001597114"/>
    </source>
</evidence>
<feature type="transmembrane region" description="Helical" evidence="8">
    <location>
        <begin position="31"/>
        <end position="53"/>
    </location>
</feature>
<dbReference type="SUPFAM" id="SSF103473">
    <property type="entry name" value="MFS general substrate transporter"/>
    <property type="match status" value="1"/>
</dbReference>
<dbReference type="Pfam" id="PF07690">
    <property type="entry name" value="MFS_1"/>
    <property type="match status" value="1"/>
</dbReference>
<dbReference type="Proteomes" id="UP001597114">
    <property type="component" value="Unassembled WGS sequence"/>
</dbReference>
<evidence type="ECO:0000256" key="5">
    <source>
        <dbReference type="ARBA" id="ARBA00022692"/>
    </source>
</evidence>
<dbReference type="PROSITE" id="PS50850">
    <property type="entry name" value="MFS"/>
    <property type="match status" value="1"/>
</dbReference>
<feature type="transmembrane region" description="Helical" evidence="8">
    <location>
        <begin position="358"/>
        <end position="381"/>
    </location>
</feature>
<reference evidence="11" key="1">
    <citation type="journal article" date="2019" name="Int. J. Syst. Evol. Microbiol.">
        <title>The Global Catalogue of Microorganisms (GCM) 10K type strain sequencing project: providing services to taxonomists for standard genome sequencing and annotation.</title>
        <authorList>
            <consortium name="The Broad Institute Genomics Platform"/>
            <consortium name="The Broad Institute Genome Sequencing Center for Infectious Disease"/>
            <person name="Wu L."/>
            <person name="Ma J."/>
        </authorList>
    </citation>
    <scope>NUCLEOTIDE SEQUENCE [LARGE SCALE GENOMIC DNA]</scope>
    <source>
        <strain evidence="11">CCM 7043</strain>
    </source>
</reference>
<dbReference type="CDD" id="cd17324">
    <property type="entry name" value="MFS_NepI_like"/>
    <property type="match status" value="1"/>
</dbReference>
<dbReference type="RefSeq" id="WP_344720802.1">
    <property type="nucleotide sequence ID" value="NZ_BAAAUS010000007.1"/>
</dbReference>
<accession>A0ABW4F8R8</accession>
<evidence type="ECO:0000256" key="7">
    <source>
        <dbReference type="ARBA" id="ARBA00023136"/>
    </source>
</evidence>
<evidence type="ECO:0000256" key="2">
    <source>
        <dbReference type="ARBA" id="ARBA00008335"/>
    </source>
</evidence>
<dbReference type="PANTHER" id="PTHR43271:SF1">
    <property type="entry name" value="INNER MEMBRANE TRANSPORT PROTEIN YNFM"/>
    <property type="match status" value="1"/>
</dbReference>
<feature type="transmembrane region" description="Helical" evidence="8">
    <location>
        <begin position="156"/>
        <end position="178"/>
    </location>
</feature>
<keyword evidence="4" id="KW-1003">Cell membrane</keyword>
<evidence type="ECO:0000256" key="4">
    <source>
        <dbReference type="ARBA" id="ARBA00022475"/>
    </source>
</evidence>
<evidence type="ECO:0000256" key="8">
    <source>
        <dbReference type="SAM" id="Phobius"/>
    </source>
</evidence>
<dbReference type="InterPro" id="IPR011701">
    <property type="entry name" value="MFS"/>
</dbReference>
<keyword evidence="5 8" id="KW-0812">Transmembrane</keyword>
<protein>
    <submittedName>
        <fullName evidence="10">MFS transporter</fullName>
    </submittedName>
</protein>
<evidence type="ECO:0000259" key="9">
    <source>
        <dbReference type="PROSITE" id="PS50850"/>
    </source>
</evidence>
<dbReference type="InterPro" id="IPR036259">
    <property type="entry name" value="MFS_trans_sf"/>
</dbReference>
<dbReference type="InterPro" id="IPR020846">
    <property type="entry name" value="MFS_dom"/>
</dbReference>
<feature type="transmembrane region" description="Helical" evidence="8">
    <location>
        <begin position="185"/>
        <end position="206"/>
    </location>
</feature>
<dbReference type="EMBL" id="JBHUCO010000073">
    <property type="protein sequence ID" value="MFD1523996.1"/>
    <property type="molecule type" value="Genomic_DNA"/>
</dbReference>
<comment type="caution">
    <text evidence="10">The sequence shown here is derived from an EMBL/GenBank/DDBJ whole genome shotgun (WGS) entry which is preliminary data.</text>
</comment>
<keyword evidence="11" id="KW-1185">Reference proteome</keyword>
<gene>
    <name evidence="10" type="ORF">ACFSJD_41370</name>
</gene>
<evidence type="ECO:0000256" key="1">
    <source>
        <dbReference type="ARBA" id="ARBA00004651"/>
    </source>
</evidence>
<feature type="transmembrane region" description="Helical" evidence="8">
    <location>
        <begin position="236"/>
        <end position="257"/>
    </location>
</feature>
<evidence type="ECO:0000313" key="10">
    <source>
        <dbReference type="EMBL" id="MFD1523996.1"/>
    </source>
</evidence>
<evidence type="ECO:0000256" key="3">
    <source>
        <dbReference type="ARBA" id="ARBA00022448"/>
    </source>
</evidence>
<evidence type="ECO:0000256" key="6">
    <source>
        <dbReference type="ARBA" id="ARBA00022989"/>
    </source>
</evidence>
<name>A0ABW4F8R8_9PSEU</name>
<dbReference type="PANTHER" id="PTHR43271">
    <property type="entry name" value="BLL2771 PROTEIN"/>
    <property type="match status" value="1"/>
</dbReference>
<comment type="subcellular location">
    <subcellularLocation>
        <location evidence="1">Cell membrane</location>
        <topology evidence="1">Multi-pass membrane protein</topology>
    </subcellularLocation>
</comment>